<accession>A0A316EF78</accession>
<name>A0A316EF78_9BACT</name>
<reference evidence="2 3" key="1">
    <citation type="submission" date="2018-05" db="EMBL/GenBank/DDBJ databases">
        <title>Genomic Encyclopedia of Archaeal and Bacterial Type Strains, Phase II (KMG-II): from individual species to whole genera.</title>
        <authorList>
            <person name="Goeker M."/>
        </authorList>
    </citation>
    <scope>NUCLEOTIDE SEQUENCE [LARGE SCALE GENOMIC DNA]</scope>
    <source>
        <strain evidence="2 3">DSM 22214</strain>
    </source>
</reference>
<protein>
    <submittedName>
        <fullName evidence="2">Uncharacterized protein</fullName>
    </submittedName>
</protein>
<organism evidence="2 3">
    <name type="scientific">Arcicella aurantiaca</name>
    <dbReference type="NCBI Taxonomy" id="591202"/>
    <lineage>
        <taxon>Bacteria</taxon>
        <taxon>Pseudomonadati</taxon>
        <taxon>Bacteroidota</taxon>
        <taxon>Cytophagia</taxon>
        <taxon>Cytophagales</taxon>
        <taxon>Flectobacillaceae</taxon>
        <taxon>Arcicella</taxon>
    </lineage>
</organism>
<evidence type="ECO:0000313" key="3">
    <source>
        <dbReference type="Proteomes" id="UP000245489"/>
    </source>
</evidence>
<keyword evidence="1" id="KW-1133">Transmembrane helix</keyword>
<keyword evidence="3" id="KW-1185">Reference proteome</keyword>
<dbReference type="EMBL" id="QGGO01000001">
    <property type="protein sequence ID" value="PWK29240.1"/>
    <property type="molecule type" value="Genomic_DNA"/>
</dbReference>
<proteinExistence type="predicted"/>
<dbReference type="Proteomes" id="UP000245489">
    <property type="component" value="Unassembled WGS sequence"/>
</dbReference>
<sequence length="100" mass="11172">MKTAVIIINIIFLLILIPSAMSAIMSPMMFDAPGSDKSTKTWILFSCMVVLPILIIIAQIISWIAFFKQNYKLAMLINGIPTIDILLIGVLFFIMSSFTE</sequence>
<keyword evidence="1" id="KW-0812">Transmembrane</keyword>
<comment type="caution">
    <text evidence="2">The sequence shown here is derived from an EMBL/GenBank/DDBJ whole genome shotgun (WGS) entry which is preliminary data.</text>
</comment>
<dbReference type="AlphaFoldDB" id="A0A316EF78"/>
<feature type="transmembrane region" description="Helical" evidence="1">
    <location>
        <begin position="42"/>
        <end position="66"/>
    </location>
</feature>
<feature type="transmembrane region" description="Helical" evidence="1">
    <location>
        <begin position="7"/>
        <end position="30"/>
    </location>
</feature>
<dbReference type="RefSeq" id="WP_109740877.1">
    <property type="nucleotide sequence ID" value="NZ_QGGO01000001.1"/>
</dbReference>
<gene>
    <name evidence="2" type="ORF">LV89_00080</name>
</gene>
<feature type="transmembrane region" description="Helical" evidence="1">
    <location>
        <begin position="73"/>
        <end position="95"/>
    </location>
</feature>
<evidence type="ECO:0000256" key="1">
    <source>
        <dbReference type="SAM" id="Phobius"/>
    </source>
</evidence>
<evidence type="ECO:0000313" key="2">
    <source>
        <dbReference type="EMBL" id="PWK29240.1"/>
    </source>
</evidence>
<keyword evidence="1" id="KW-0472">Membrane</keyword>